<comment type="similarity">
    <text evidence="1 5">Belongs to the peptidase S8 family.</text>
</comment>
<evidence type="ECO:0000256" key="6">
    <source>
        <dbReference type="SAM" id="MobiDB-lite"/>
    </source>
</evidence>
<keyword evidence="7" id="KW-0472">Membrane</keyword>
<dbReference type="InterPro" id="IPR000209">
    <property type="entry name" value="Peptidase_S8/S53_dom"/>
</dbReference>
<dbReference type="SUPFAM" id="SSF52743">
    <property type="entry name" value="Subtilisin-like"/>
    <property type="match status" value="1"/>
</dbReference>
<sequence length="454" mass="45281">MPPGRAPHAPAPRARGLTGCPPTHPDRASARPASGPEGPNRRSEDVPVRRRTTALLCLATLAAFLPAPVALADPTRPTADPTAGTAAGVTTLPGLPERIPQGQDGCTTRRGRDTSAAPWTRRALGLDQVWRLSRGRGTTVAVVGTGVSDAPAVLAGRVRALGAAGEDCVGRGTFQAGLVAGASRPGQGFSGVAPDARILAVRGTGARGEPDPARLAAAVEEAAEEGADVITVTAPLDGSDPAVRAAMAAAARHDSLVVVPAAADTEPRGGSAVPPAPVPPPGALAVVDTGPRGDRAAESPAYSRADLTAPGGSLVGPGPVGDGKWTASGSSLAAALTAGTAALVRSYHPDLSAAEVRERMLSGAYPGTVLPALDPYGAVSGVARPAAAAVPAGERPVALPKPSDTSGQRSTALLVVAVSVGVVVLVAFLAVVLPRGRARGWRPGRWETADRPGA</sequence>
<reference evidence="9 10" key="1">
    <citation type="journal article" date="2010" name="Genome Biol. Evol.">
        <title>The sequence of a 1.8-mb bacterial linear plasmid reveals a rich evolutionary reservoir of secondary metabolic pathways.</title>
        <authorList>
            <person name="Medema M.H."/>
            <person name="Trefzer A."/>
            <person name="Kovalchuk A."/>
            <person name="van den Berg M."/>
            <person name="Mueller U."/>
            <person name="Heijne W."/>
            <person name="Wu L."/>
            <person name="Alam M.T."/>
            <person name="Ronning C.M."/>
            <person name="Nierman W.C."/>
            <person name="Bovenberg R.A.L."/>
            <person name="Breitling R."/>
            <person name="Takano E."/>
        </authorList>
    </citation>
    <scope>NUCLEOTIDE SEQUENCE [LARGE SCALE GENOMIC DNA]</scope>
    <source>
        <strain evidence="10">ATCC 27064 / DSM 738 / JCM 4710 / NBRC 13307 / NCIMB 12785 / NRRL 3585 / VKM Ac-602</strain>
        <plasmid evidence="9">pSCL4</plasmid>
    </source>
</reference>
<dbReference type="EMBL" id="CM000914">
    <property type="protein sequence ID" value="EFG03555.2"/>
    <property type="molecule type" value="Genomic_DNA"/>
</dbReference>
<dbReference type="InterPro" id="IPR015500">
    <property type="entry name" value="Peptidase_S8_subtilisin-rel"/>
</dbReference>
<feature type="domain" description="Peptidase S8/S53" evidence="8">
    <location>
        <begin position="136"/>
        <end position="364"/>
    </location>
</feature>
<keyword evidence="7" id="KW-0812">Transmembrane</keyword>
<evidence type="ECO:0000256" key="7">
    <source>
        <dbReference type="SAM" id="Phobius"/>
    </source>
</evidence>
<dbReference type="InterPro" id="IPR036852">
    <property type="entry name" value="Peptidase_S8/S53_dom_sf"/>
</dbReference>
<dbReference type="Proteomes" id="UP000002357">
    <property type="component" value="Plasmid pSCL4"/>
</dbReference>
<geneLocation type="plasmid" evidence="9 10">
    <name>pSCL4</name>
</geneLocation>
<evidence type="ECO:0000259" key="8">
    <source>
        <dbReference type="Pfam" id="PF00082"/>
    </source>
</evidence>
<gene>
    <name evidence="9" type="ORF">SCLAV_p0062</name>
</gene>
<dbReference type="GO" id="GO:0006508">
    <property type="term" value="P:proteolysis"/>
    <property type="evidence" value="ECO:0007669"/>
    <property type="project" value="UniProtKB-KW"/>
</dbReference>
<keyword evidence="2 9" id="KW-0645">Protease</keyword>
<protein>
    <submittedName>
        <fullName evidence="9">Putative secreted subtilisin-like serine protease</fullName>
    </submittedName>
</protein>
<evidence type="ECO:0000256" key="3">
    <source>
        <dbReference type="ARBA" id="ARBA00022801"/>
    </source>
</evidence>
<feature type="region of interest" description="Disordered" evidence="6">
    <location>
        <begin position="291"/>
        <end position="310"/>
    </location>
</feature>
<proteinExistence type="inferred from homology"/>
<evidence type="ECO:0000313" key="10">
    <source>
        <dbReference type="Proteomes" id="UP000002357"/>
    </source>
</evidence>
<dbReference type="PROSITE" id="PS51892">
    <property type="entry name" value="SUBTILASE"/>
    <property type="match status" value="1"/>
</dbReference>
<dbReference type="PANTHER" id="PTHR43806:SF11">
    <property type="entry name" value="CEREVISIN-RELATED"/>
    <property type="match status" value="1"/>
</dbReference>
<dbReference type="eggNOG" id="COG1404">
    <property type="taxonomic scope" value="Bacteria"/>
</dbReference>
<feature type="region of interest" description="Disordered" evidence="6">
    <location>
        <begin position="1"/>
        <end position="48"/>
    </location>
</feature>
<accession>D5SI12</accession>
<dbReference type="PRINTS" id="PR00723">
    <property type="entry name" value="SUBTILISIN"/>
</dbReference>
<dbReference type="PANTHER" id="PTHR43806">
    <property type="entry name" value="PEPTIDASE S8"/>
    <property type="match status" value="1"/>
</dbReference>
<evidence type="ECO:0000256" key="5">
    <source>
        <dbReference type="PROSITE-ProRule" id="PRU01240"/>
    </source>
</evidence>
<keyword evidence="3" id="KW-0378">Hydrolase</keyword>
<dbReference type="Gene3D" id="3.40.50.200">
    <property type="entry name" value="Peptidase S8/S53 domain"/>
    <property type="match status" value="1"/>
</dbReference>
<keyword evidence="10" id="KW-1185">Reference proteome</keyword>
<organism evidence="9 10">
    <name type="scientific">Streptomyces clavuligerus</name>
    <dbReference type="NCBI Taxonomy" id="1901"/>
    <lineage>
        <taxon>Bacteria</taxon>
        <taxon>Bacillati</taxon>
        <taxon>Actinomycetota</taxon>
        <taxon>Actinomycetes</taxon>
        <taxon>Kitasatosporales</taxon>
        <taxon>Streptomycetaceae</taxon>
        <taxon>Streptomyces</taxon>
    </lineage>
</organism>
<keyword evidence="4" id="KW-0720">Serine protease</keyword>
<evidence type="ECO:0000313" key="9">
    <source>
        <dbReference type="EMBL" id="EFG03555.2"/>
    </source>
</evidence>
<comment type="caution">
    <text evidence="5">Lacks conserved residue(s) required for the propagation of feature annotation.</text>
</comment>
<evidence type="ECO:0000256" key="2">
    <source>
        <dbReference type="ARBA" id="ARBA00022670"/>
    </source>
</evidence>
<keyword evidence="7" id="KW-1133">Transmembrane helix</keyword>
<feature type="region of interest" description="Disordered" evidence="6">
    <location>
        <begin position="75"/>
        <end position="117"/>
    </location>
</feature>
<name>D5SI12_STRCL</name>
<feature type="compositionally biased region" description="Basic and acidic residues" evidence="6">
    <location>
        <begin position="39"/>
        <end position="48"/>
    </location>
</feature>
<keyword evidence="9" id="KW-0614">Plasmid</keyword>
<feature type="transmembrane region" description="Helical" evidence="7">
    <location>
        <begin position="412"/>
        <end position="433"/>
    </location>
</feature>
<feature type="compositionally biased region" description="Low complexity" evidence="6">
    <location>
        <begin position="75"/>
        <end position="95"/>
    </location>
</feature>
<evidence type="ECO:0000256" key="1">
    <source>
        <dbReference type="ARBA" id="ARBA00011073"/>
    </source>
</evidence>
<evidence type="ECO:0000256" key="4">
    <source>
        <dbReference type="ARBA" id="ARBA00022825"/>
    </source>
</evidence>
<dbReference type="Pfam" id="PF00082">
    <property type="entry name" value="Peptidase_S8"/>
    <property type="match status" value="1"/>
</dbReference>
<dbReference type="InterPro" id="IPR050131">
    <property type="entry name" value="Peptidase_S8_subtilisin-like"/>
</dbReference>
<dbReference type="AlphaFoldDB" id="D5SI12"/>
<feature type="compositionally biased region" description="Low complexity" evidence="6">
    <location>
        <begin position="1"/>
        <end position="16"/>
    </location>
</feature>
<dbReference type="GO" id="GO:0004252">
    <property type="term" value="F:serine-type endopeptidase activity"/>
    <property type="evidence" value="ECO:0007669"/>
    <property type="project" value="InterPro"/>
</dbReference>